<keyword evidence="2" id="KW-1185">Reference proteome</keyword>
<dbReference type="Ensembl" id="ENSCSAVT00000006170.1">
    <property type="protein sequence ID" value="ENSCSAVP00000006093.1"/>
    <property type="gene ID" value="ENSCSAVG00000003635.1"/>
</dbReference>
<protein>
    <recommendedName>
        <fullName evidence="3">EF-hand domain-containing protein</fullName>
    </recommendedName>
</protein>
<evidence type="ECO:0008006" key="3">
    <source>
        <dbReference type="Google" id="ProtNLM"/>
    </source>
</evidence>
<dbReference type="AlphaFoldDB" id="H2YL91"/>
<organism evidence="1 2">
    <name type="scientific">Ciona savignyi</name>
    <name type="common">Pacific transparent sea squirt</name>
    <dbReference type="NCBI Taxonomy" id="51511"/>
    <lineage>
        <taxon>Eukaryota</taxon>
        <taxon>Metazoa</taxon>
        <taxon>Chordata</taxon>
        <taxon>Tunicata</taxon>
        <taxon>Ascidiacea</taxon>
        <taxon>Phlebobranchia</taxon>
        <taxon>Cionidae</taxon>
        <taxon>Ciona</taxon>
    </lineage>
</organism>
<reference evidence="1" key="2">
    <citation type="submission" date="2025-08" db="UniProtKB">
        <authorList>
            <consortium name="Ensembl"/>
        </authorList>
    </citation>
    <scope>IDENTIFICATION</scope>
</reference>
<accession>H2YL91</accession>
<dbReference type="InParanoid" id="H2YL91"/>
<evidence type="ECO:0000313" key="2">
    <source>
        <dbReference type="Proteomes" id="UP000007875"/>
    </source>
</evidence>
<sequence length="242" mass="28779">MLLDSEVTEKKFSVEEIRQLAAALGFPRNTLSKAIITKENEEDGISVKEFLKCCDERYFHQTLNFTFNLKSGAYNTQVLRRSIVLLANQLSFKQLEDVRVSYQMHEDYDQQGMRIDESTLIRTLKLCGLVVSPQKLMNRIRHLKATYKQKDRIQLYEFLDLLRWCELMSKQNLRYENVLSTKQSSHNVYMLDDFKEVITPRHKKILQILNERYQHQELLHEEPKLNSEKFTDHPIPPDTFEY</sequence>
<name>H2YL91_CIOSA</name>
<proteinExistence type="predicted"/>
<dbReference type="GeneTree" id="ENSGT00390000005983"/>
<evidence type="ECO:0000313" key="1">
    <source>
        <dbReference type="Ensembl" id="ENSCSAVP00000006093.1"/>
    </source>
</evidence>
<dbReference type="OMA" id="SPQKLMN"/>
<reference evidence="2" key="1">
    <citation type="submission" date="2003-08" db="EMBL/GenBank/DDBJ databases">
        <authorList>
            <person name="Birren B."/>
            <person name="Nusbaum C."/>
            <person name="Abebe A."/>
            <person name="Abouelleil A."/>
            <person name="Adekoya E."/>
            <person name="Ait-zahra M."/>
            <person name="Allen N."/>
            <person name="Allen T."/>
            <person name="An P."/>
            <person name="Anderson M."/>
            <person name="Anderson S."/>
            <person name="Arachchi H."/>
            <person name="Armbruster J."/>
            <person name="Bachantsang P."/>
            <person name="Baldwin J."/>
            <person name="Barry A."/>
            <person name="Bayul T."/>
            <person name="Blitshsteyn B."/>
            <person name="Bloom T."/>
            <person name="Blye J."/>
            <person name="Boguslavskiy L."/>
            <person name="Borowsky M."/>
            <person name="Boukhgalter B."/>
            <person name="Brunache A."/>
            <person name="Butler J."/>
            <person name="Calixte N."/>
            <person name="Calvo S."/>
            <person name="Camarata J."/>
            <person name="Campo K."/>
            <person name="Chang J."/>
            <person name="Cheshatsang Y."/>
            <person name="Citroen M."/>
            <person name="Collymore A."/>
            <person name="Considine T."/>
            <person name="Cook A."/>
            <person name="Cooke P."/>
            <person name="Corum B."/>
            <person name="Cuomo C."/>
            <person name="David R."/>
            <person name="Dawoe T."/>
            <person name="Degray S."/>
            <person name="Dodge S."/>
            <person name="Dooley K."/>
            <person name="Dorje P."/>
            <person name="Dorjee K."/>
            <person name="Dorris L."/>
            <person name="Duffey N."/>
            <person name="Dupes A."/>
            <person name="Elkins T."/>
            <person name="Engels R."/>
            <person name="Erickson J."/>
            <person name="Farina A."/>
            <person name="Faro S."/>
            <person name="Ferreira P."/>
            <person name="Fischer H."/>
            <person name="Fitzgerald M."/>
            <person name="Foley K."/>
            <person name="Gage D."/>
            <person name="Galagan J."/>
            <person name="Gearin G."/>
            <person name="Gnerre S."/>
            <person name="Gnirke A."/>
            <person name="Goyette A."/>
            <person name="Graham J."/>
            <person name="Grandbois E."/>
            <person name="Gyaltsen K."/>
            <person name="Hafez N."/>
            <person name="Hagopian D."/>
            <person name="Hagos B."/>
            <person name="Hall J."/>
            <person name="Hatcher B."/>
            <person name="Heller A."/>
            <person name="Higgins H."/>
            <person name="Honan T."/>
            <person name="Horn A."/>
            <person name="Houde N."/>
            <person name="Hughes L."/>
            <person name="Hulme W."/>
            <person name="Husby E."/>
            <person name="Iliev I."/>
            <person name="Jaffe D."/>
            <person name="Jones C."/>
            <person name="Kamal M."/>
            <person name="Kamat A."/>
            <person name="Kamvysselis M."/>
            <person name="Karlsson E."/>
            <person name="Kells C."/>
            <person name="Kieu A."/>
            <person name="Kisner P."/>
            <person name="Kodira C."/>
            <person name="Kulbokas E."/>
            <person name="Labutti K."/>
            <person name="Lama D."/>
            <person name="Landers T."/>
            <person name="Leger J."/>
            <person name="Levine S."/>
            <person name="Lewis D."/>
            <person name="Lewis T."/>
            <person name="Lindblad-toh K."/>
            <person name="Liu X."/>
            <person name="Lokyitsang T."/>
            <person name="Lokyitsang Y."/>
            <person name="Lucien O."/>
            <person name="Lui A."/>
            <person name="Ma L.J."/>
            <person name="Mabbitt R."/>
            <person name="Macdonald J."/>
            <person name="Maclean C."/>
            <person name="Major J."/>
            <person name="Manning J."/>
            <person name="Marabella R."/>
            <person name="Maru K."/>
            <person name="Matthews C."/>
            <person name="Mauceli E."/>
            <person name="Mccarthy M."/>
            <person name="Mcdonough S."/>
            <person name="Mcghee T."/>
            <person name="Meldrim J."/>
            <person name="Meneus L."/>
            <person name="Mesirov J."/>
            <person name="Mihalev A."/>
            <person name="Mihova T."/>
            <person name="Mikkelsen T."/>
            <person name="Mlenga V."/>
            <person name="Moru K."/>
            <person name="Mozes J."/>
            <person name="Mulrain L."/>
            <person name="Munson G."/>
            <person name="Naylor J."/>
            <person name="Newes C."/>
            <person name="Nguyen C."/>
            <person name="Nguyen N."/>
            <person name="Nguyen T."/>
            <person name="Nicol R."/>
            <person name="Nielsen C."/>
            <person name="Nizzari M."/>
            <person name="Norbu C."/>
            <person name="Norbu N."/>
            <person name="O'donnell P."/>
            <person name="Okoawo O."/>
            <person name="O'leary S."/>
            <person name="Omotosho B."/>
            <person name="O'neill K."/>
            <person name="Osman S."/>
            <person name="Parker S."/>
            <person name="Perrin D."/>
            <person name="Phunkhang P."/>
            <person name="Piqani B."/>
            <person name="Purcell S."/>
            <person name="Rachupka T."/>
            <person name="Ramasamy U."/>
            <person name="Rameau R."/>
            <person name="Ray V."/>
            <person name="Raymond C."/>
            <person name="Retta R."/>
            <person name="Richardson S."/>
            <person name="Rise C."/>
            <person name="Rodriguez J."/>
            <person name="Rogers J."/>
            <person name="Rogov P."/>
            <person name="Rutman M."/>
            <person name="Schupbach R."/>
            <person name="Seaman C."/>
            <person name="Settipalli S."/>
            <person name="Sharpe T."/>
            <person name="Sheridan J."/>
            <person name="Sherpa N."/>
            <person name="Shi J."/>
            <person name="Smirnov S."/>
            <person name="Smith C."/>
            <person name="Sougnez C."/>
            <person name="Spencer B."/>
            <person name="Stalker J."/>
            <person name="Stange-thomann N."/>
            <person name="Stavropoulos S."/>
            <person name="Stetson K."/>
            <person name="Stone C."/>
            <person name="Stone S."/>
            <person name="Stubbs M."/>
            <person name="Talamas J."/>
            <person name="Tchuinga P."/>
            <person name="Tenzing P."/>
            <person name="Tesfaye S."/>
            <person name="Theodore J."/>
            <person name="Thoulutsang Y."/>
            <person name="Topham K."/>
            <person name="Towey S."/>
            <person name="Tsamla T."/>
            <person name="Tsomo N."/>
            <person name="Vallee D."/>
            <person name="Vassiliev H."/>
            <person name="Venkataraman V."/>
            <person name="Vinson J."/>
            <person name="Vo A."/>
            <person name="Wade C."/>
            <person name="Wang S."/>
            <person name="Wangchuk T."/>
            <person name="Wangdi T."/>
            <person name="Whittaker C."/>
            <person name="Wilkinson J."/>
            <person name="Wu Y."/>
            <person name="Wyman D."/>
            <person name="Yadav S."/>
            <person name="Yang S."/>
            <person name="Yang X."/>
            <person name="Yeager S."/>
            <person name="Yee E."/>
            <person name="Young G."/>
            <person name="Zainoun J."/>
            <person name="Zembeck L."/>
            <person name="Zimmer A."/>
            <person name="Zody M."/>
            <person name="Lander E."/>
        </authorList>
    </citation>
    <scope>NUCLEOTIDE SEQUENCE [LARGE SCALE GENOMIC DNA]</scope>
</reference>
<reference evidence="1" key="3">
    <citation type="submission" date="2025-09" db="UniProtKB">
        <authorList>
            <consortium name="Ensembl"/>
        </authorList>
    </citation>
    <scope>IDENTIFICATION</scope>
</reference>
<dbReference type="eggNOG" id="ENOG502RYU5">
    <property type="taxonomic scope" value="Eukaryota"/>
</dbReference>
<dbReference type="Proteomes" id="UP000007875">
    <property type="component" value="Unassembled WGS sequence"/>
</dbReference>
<dbReference type="HOGENOM" id="CLU_100436_0_0_1"/>